<evidence type="ECO:0000313" key="1">
    <source>
        <dbReference type="EMBL" id="MBX42365.1"/>
    </source>
</evidence>
<protein>
    <submittedName>
        <fullName evidence="1">Uncharacterized protein</fullName>
    </submittedName>
</protein>
<proteinExistence type="predicted"/>
<dbReference type="AlphaFoldDB" id="A0A2P2NIR9"/>
<name>A0A2P2NIR9_RHIMU</name>
<organism evidence="1">
    <name type="scientific">Rhizophora mucronata</name>
    <name type="common">Asiatic mangrove</name>
    <dbReference type="NCBI Taxonomy" id="61149"/>
    <lineage>
        <taxon>Eukaryota</taxon>
        <taxon>Viridiplantae</taxon>
        <taxon>Streptophyta</taxon>
        <taxon>Embryophyta</taxon>
        <taxon>Tracheophyta</taxon>
        <taxon>Spermatophyta</taxon>
        <taxon>Magnoliopsida</taxon>
        <taxon>eudicotyledons</taxon>
        <taxon>Gunneridae</taxon>
        <taxon>Pentapetalae</taxon>
        <taxon>rosids</taxon>
        <taxon>fabids</taxon>
        <taxon>Malpighiales</taxon>
        <taxon>Rhizophoraceae</taxon>
        <taxon>Rhizophora</taxon>
    </lineage>
</organism>
<reference evidence="1" key="1">
    <citation type="submission" date="2018-02" db="EMBL/GenBank/DDBJ databases">
        <title>Rhizophora mucronata_Transcriptome.</title>
        <authorList>
            <person name="Meera S.P."/>
            <person name="Sreeshan A."/>
            <person name="Augustine A."/>
        </authorList>
    </citation>
    <scope>NUCLEOTIDE SEQUENCE</scope>
    <source>
        <tissue evidence="1">Leaf</tissue>
    </source>
</reference>
<sequence>MTLRNMPCCNSSKAFPSERMHPMILWPTQKLHPGIFLDTTVLVIAARGMALSVIRTLAMS</sequence>
<dbReference type="EMBL" id="GGEC01061881">
    <property type="protein sequence ID" value="MBX42365.1"/>
    <property type="molecule type" value="Transcribed_RNA"/>
</dbReference>
<accession>A0A2P2NIR9</accession>